<feature type="compositionally biased region" description="Basic and acidic residues" evidence="1">
    <location>
        <begin position="541"/>
        <end position="551"/>
    </location>
</feature>
<dbReference type="AlphaFoldDB" id="A0A2P6U560"/>
<dbReference type="PANTHER" id="PTHR47380">
    <property type="entry name" value="OS02G0533000 PROTEIN"/>
    <property type="match status" value="1"/>
</dbReference>
<keyword evidence="4" id="KW-1185">Reference proteome</keyword>
<reference evidence="3 4" key="1">
    <citation type="journal article" date="2018" name="Plant J.">
        <title>Genome sequences of Chlorella sorokiniana UTEX 1602 and Micractinium conductrix SAG 241.80: implications to maltose excretion by a green alga.</title>
        <authorList>
            <person name="Arriola M.B."/>
            <person name="Velmurugan N."/>
            <person name="Zhang Y."/>
            <person name="Plunkett M.H."/>
            <person name="Hondzo H."/>
            <person name="Barney B.M."/>
        </authorList>
    </citation>
    <scope>NUCLEOTIDE SEQUENCE [LARGE SCALE GENOMIC DNA]</scope>
    <source>
        <strain evidence="4">UTEX 1602</strain>
    </source>
</reference>
<organism evidence="3 4">
    <name type="scientific">Chlorella sorokiniana</name>
    <name type="common">Freshwater green alga</name>
    <dbReference type="NCBI Taxonomy" id="3076"/>
    <lineage>
        <taxon>Eukaryota</taxon>
        <taxon>Viridiplantae</taxon>
        <taxon>Chlorophyta</taxon>
        <taxon>core chlorophytes</taxon>
        <taxon>Trebouxiophyceae</taxon>
        <taxon>Chlorellales</taxon>
        <taxon>Chlorellaceae</taxon>
        <taxon>Chlorella clade</taxon>
        <taxon>Chlorella</taxon>
    </lineage>
</organism>
<evidence type="ECO:0000256" key="1">
    <source>
        <dbReference type="SAM" id="MobiDB-lite"/>
    </source>
</evidence>
<name>A0A2P6U560_CHLSO</name>
<keyword evidence="2" id="KW-0472">Membrane</keyword>
<protein>
    <submittedName>
        <fullName evidence="3">Iron-sulfur cluster biosynthesis family</fullName>
    </submittedName>
</protein>
<feature type="transmembrane region" description="Helical" evidence="2">
    <location>
        <begin position="359"/>
        <end position="380"/>
    </location>
</feature>
<keyword evidence="2" id="KW-1133">Transmembrane helix</keyword>
<evidence type="ECO:0000256" key="2">
    <source>
        <dbReference type="SAM" id="Phobius"/>
    </source>
</evidence>
<feature type="transmembrane region" description="Helical" evidence="2">
    <location>
        <begin position="154"/>
        <end position="179"/>
    </location>
</feature>
<feature type="region of interest" description="Disordered" evidence="1">
    <location>
        <begin position="493"/>
        <end position="551"/>
    </location>
</feature>
<feature type="compositionally biased region" description="Low complexity" evidence="1">
    <location>
        <begin position="503"/>
        <end position="525"/>
    </location>
</feature>
<dbReference type="InterPro" id="IPR044200">
    <property type="entry name" value="At5g03900-like"/>
</dbReference>
<proteinExistence type="predicted"/>
<evidence type="ECO:0000313" key="4">
    <source>
        <dbReference type="Proteomes" id="UP000239899"/>
    </source>
</evidence>
<dbReference type="STRING" id="3076.A0A2P6U560"/>
<feature type="compositionally biased region" description="Basic and acidic residues" evidence="1">
    <location>
        <begin position="493"/>
        <end position="502"/>
    </location>
</feature>
<evidence type="ECO:0000313" key="3">
    <source>
        <dbReference type="EMBL" id="PRW61450.1"/>
    </source>
</evidence>
<dbReference type="EMBL" id="LHPG02000001">
    <property type="protein sequence ID" value="PRW61450.1"/>
    <property type="molecule type" value="Genomic_DNA"/>
</dbReference>
<gene>
    <name evidence="3" type="ORF">C2E21_0269</name>
</gene>
<dbReference type="OrthoDB" id="4518at2759"/>
<accession>A0A2P6U560</accession>
<dbReference type="Proteomes" id="UP000239899">
    <property type="component" value="Unassembled WGS sequence"/>
</dbReference>
<dbReference type="PANTHER" id="PTHR47380:SF4">
    <property type="entry name" value="OS02G0533000 PROTEIN"/>
    <property type="match status" value="1"/>
</dbReference>
<sequence length="551" mass="60422">MQATVCSRPALRLPAREALRRPLAARPLTRRAGPVCLAAQRGAVELLLDKVPGEGEVLSAKLNPDVRQRAERAIKARGGRVTVGDVASTAGLRLDEAEGALRALAADSQATLQVASDGEIVWVFPPGFESTIAGKSWRLRAEPALKAAKAGLEYLVRVAFGTALIASVCAVYIGIAAIASGGNDRDNRRQGGGYYGGPRVFFDLTDLLWYWDPFYYRNRRQRMLEQQEDQGGMNFLEAIFSFVFGDGDPNEDFDRKRWQAIGRYIQSRGGTVVAEELAPFLDLKPTADRGSRVTVDESYMLPVLARFNGRPEVDDAGQILYVFPDLQQTATAARRPSPPAPAAMEQRWQLTAASSGQQLGAIALGALNLVGVVALTFMLQNPVNQLALARNGLLGLVGFMPFLQAYAAAFFALPLFRSLRNAARNADIDQRNSTRQDALRLLASPDPLLRQKLSAAQAAARQNVITNRDVIYRSDRPLAAQPADLEADSFEARLRARERERQQAAGGAPPATAAPQQQQRGQQQPDSRAGEDDAPLWWRQQQDEQRRRSRQ</sequence>
<dbReference type="GO" id="GO:0009941">
    <property type="term" value="C:chloroplast envelope"/>
    <property type="evidence" value="ECO:0007669"/>
    <property type="project" value="TreeGrafter"/>
</dbReference>
<feature type="transmembrane region" description="Helical" evidence="2">
    <location>
        <begin position="392"/>
        <end position="416"/>
    </location>
</feature>
<keyword evidence="2" id="KW-0812">Transmembrane</keyword>
<comment type="caution">
    <text evidence="3">The sequence shown here is derived from an EMBL/GenBank/DDBJ whole genome shotgun (WGS) entry which is preliminary data.</text>
</comment>